<dbReference type="Gene3D" id="3.40.50.1820">
    <property type="entry name" value="alpha/beta hydrolase"/>
    <property type="match status" value="1"/>
</dbReference>
<dbReference type="EMBL" id="ML213729">
    <property type="protein sequence ID" value="TFK31593.1"/>
    <property type="molecule type" value="Genomic_DNA"/>
</dbReference>
<reference evidence="2 3" key="1">
    <citation type="journal article" date="2019" name="Nat. Ecol. Evol.">
        <title>Megaphylogeny resolves global patterns of mushroom evolution.</title>
        <authorList>
            <person name="Varga T."/>
            <person name="Krizsan K."/>
            <person name="Foldi C."/>
            <person name="Dima B."/>
            <person name="Sanchez-Garcia M."/>
            <person name="Sanchez-Ramirez S."/>
            <person name="Szollosi G.J."/>
            <person name="Szarkandi J.G."/>
            <person name="Papp V."/>
            <person name="Albert L."/>
            <person name="Andreopoulos W."/>
            <person name="Angelini C."/>
            <person name="Antonin V."/>
            <person name="Barry K.W."/>
            <person name="Bougher N.L."/>
            <person name="Buchanan P."/>
            <person name="Buyck B."/>
            <person name="Bense V."/>
            <person name="Catcheside P."/>
            <person name="Chovatia M."/>
            <person name="Cooper J."/>
            <person name="Damon W."/>
            <person name="Desjardin D."/>
            <person name="Finy P."/>
            <person name="Geml J."/>
            <person name="Haridas S."/>
            <person name="Hughes K."/>
            <person name="Justo A."/>
            <person name="Karasinski D."/>
            <person name="Kautmanova I."/>
            <person name="Kiss B."/>
            <person name="Kocsube S."/>
            <person name="Kotiranta H."/>
            <person name="LaButti K.M."/>
            <person name="Lechner B.E."/>
            <person name="Liimatainen K."/>
            <person name="Lipzen A."/>
            <person name="Lukacs Z."/>
            <person name="Mihaltcheva S."/>
            <person name="Morgado L.N."/>
            <person name="Niskanen T."/>
            <person name="Noordeloos M.E."/>
            <person name="Ohm R.A."/>
            <person name="Ortiz-Santana B."/>
            <person name="Ovrebo C."/>
            <person name="Racz N."/>
            <person name="Riley R."/>
            <person name="Savchenko A."/>
            <person name="Shiryaev A."/>
            <person name="Soop K."/>
            <person name="Spirin V."/>
            <person name="Szebenyi C."/>
            <person name="Tomsovsky M."/>
            <person name="Tulloss R.E."/>
            <person name="Uehling J."/>
            <person name="Grigoriev I.V."/>
            <person name="Vagvolgyi C."/>
            <person name="Papp T."/>
            <person name="Martin F.M."/>
            <person name="Miettinen O."/>
            <person name="Hibbett D.S."/>
            <person name="Nagy L.G."/>
        </authorList>
    </citation>
    <scope>NUCLEOTIDE SEQUENCE [LARGE SCALE GENOMIC DNA]</scope>
    <source>
        <strain evidence="2 3">CBS 166.37</strain>
    </source>
</reference>
<dbReference type="SUPFAM" id="SSF53474">
    <property type="entry name" value="alpha/beta-Hydrolases"/>
    <property type="match status" value="1"/>
</dbReference>
<dbReference type="STRING" id="68775.A0A5C3LHC6"/>
<dbReference type="Pfam" id="PF12146">
    <property type="entry name" value="Hydrolase_4"/>
    <property type="match status" value="1"/>
</dbReference>
<evidence type="ECO:0000313" key="3">
    <source>
        <dbReference type="Proteomes" id="UP000308652"/>
    </source>
</evidence>
<dbReference type="GO" id="GO:0016020">
    <property type="term" value="C:membrane"/>
    <property type="evidence" value="ECO:0007669"/>
    <property type="project" value="TreeGrafter"/>
</dbReference>
<dbReference type="PANTHER" id="PTHR12277:SF81">
    <property type="entry name" value="PROTEIN ABHD13"/>
    <property type="match status" value="1"/>
</dbReference>
<proteinExistence type="predicted"/>
<dbReference type="Proteomes" id="UP000308652">
    <property type="component" value="Unassembled WGS sequence"/>
</dbReference>
<dbReference type="GO" id="GO:0008474">
    <property type="term" value="F:palmitoyl-(protein) hydrolase activity"/>
    <property type="evidence" value="ECO:0007669"/>
    <property type="project" value="TreeGrafter"/>
</dbReference>
<gene>
    <name evidence="2" type="ORF">BDQ12DRAFT_660326</name>
</gene>
<evidence type="ECO:0000313" key="2">
    <source>
        <dbReference type="EMBL" id="TFK31593.1"/>
    </source>
</evidence>
<organism evidence="2 3">
    <name type="scientific">Crucibulum laeve</name>
    <dbReference type="NCBI Taxonomy" id="68775"/>
    <lineage>
        <taxon>Eukaryota</taxon>
        <taxon>Fungi</taxon>
        <taxon>Dikarya</taxon>
        <taxon>Basidiomycota</taxon>
        <taxon>Agaricomycotina</taxon>
        <taxon>Agaricomycetes</taxon>
        <taxon>Agaricomycetidae</taxon>
        <taxon>Agaricales</taxon>
        <taxon>Agaricineae</taxon>
        <taxon>Nidulariaceae</taxon>
        <taxon>Crucibulum</taxon>
    </lineage>
</organism>
<dbReference type="PANTHER" id="PTHR12277">
    <property type="entry name" value="ALPHA/BETA HYDROLASE DOMAIN-CONTAINING PROTEIN"/>
    <property type="match status" value="1"/>
</dbReference>
<evidence type="ECO:0000259" key="1">
    <source>
        <dbReference type="Pfam" id="PF12146"/>
    </source>
</evidence>
<dbReference type="OrthoDB" id="10249433at2759"/>
<dbReference type="InterPro" id="IPR022742">
    <property type="entry name" value="Hydrolase_4"/>
</dbReference>
<accession>A0A5C3LHC6</accession>
<name>A0A5C3LHC6_9AGAR</name>
<dbReference type="InterPro" id="IPR029058">
    <property type="entry name" value="AB_hydrolase_fold"/>
</dbReference>
<feature type="domain" description="Serine aminopeptidase S33" evidence="1">
    <location>
        <begin position="80"/>
        <end position="190"/>
    </location>
</feature>
<dbReference type="AlphaFoldDB" id="A0A5C3LHC6"/>
<protein>
    <submittedName>
        <fullName evidence="2">Alpha/Beta hydrolase protein</fullName>
    </submittedName>
</protein>
<sequence length="303" mass="34117">MSLSQFLFAILRHGQKFLVYPSAFVDHPRDVTLPSEIGLQYEEVELRTSDKVILRCFLMRYTSSATEDNLQNQDSTKSLPRATIIMFHGNGMNHGDTVESAEQFVQRQYNVLTLSYRGYGHSEGSPSEKGLRIDAQTALNYVLGESSLSQTPVILYGQSPGGAVAIDLASRNPSKIHALIVENTFTSLPNVVRDWPYVGNFSFICSQKWNSASKLPRMPTSLPILMLSGDRDEVVPKEHMHKLWDQASIRCKNTGKTKRKENAAYSPPQKDMFKSFPYGSHASTYVQPGYWETVAEFLQTLDH</sequence>
<keyword evidence="3" id="KW-1185">Reference proteome</keyword>
<keyword evidence="2" id="KW-0378">Hydrolase</keyword>